<evidence type="ECO:0000313" key="5">
    <source>
        <dbReference type="EMBL" id="EFC99533.1"/>
    </source>
</evidence>
<dbReference type="InterPro" id="IPR001789">
    <property type="entry name" value="Sig_transdc_resp-reg_receiver"/>
</dbReference>
<dbReference type="RefSeq" id="WP_006772780.1">
    <property type="nucleotide sequence ID" value="NZ_GG667638.1"/>
</dbReference>
<name>D3AF74_9FIRM</name>
<dbReference type="Gene3D" id="3.40.50.2300">
    <property type="match status" value="1"/>
</dbReference>
<comment type="caution">
    <text evidence="5">The sequence shown here is derived from an EMBL/GenBank/DDBJ whole genome shotgun (WGS) entry which is preliminary data.</text>
</comment>
<dbReference type="Proteomes" id="UP000004968">
    <property type="component" value="Unassembled WGS sequence"/>
</dbReference>
<evidence type="ECO:0000256" key="3">
    <source>
        <dbReference type="PROSITE-ProRule" id="PRU00169"/>
    </source>
</evidence>
<dbReference type="PANTHER" id="PTHR43228">
    <property type="entry name" value="TWO-COMPONENT RESPONSE REGULATOR"/>
    <property type="match status" value="1"/>
</dbReference>
<protein>
    <recommendedName>
        <fullName evidence="1">Stage 0 sporulation protein A homolog</fullName>
    </recommendedName>
</protein>
<gene>
    <name evidence="5" type="ORF">CLOSTHATH_02258</name>
</gene>
<dbReference type="SUPFAM" id="SSF52172">
    <property type="entry name" value="CheY-like"/>
    <property type="match status" value="1"/>
</dbReference>
<dbReference type="InterPro" id="IPR011006">
    <property type="entry name" value="CheY-like_superfamily"/>
</dbReference>
<organism evidence="5 6">
    <name type="scientific">Hungatella hathewayi DSM 13479</name>
    <dbReference type="NCBI Taxonomy" id="566550"/>
    <lineage>
        <taxon>Bacteria</taxon>
        <taxon>Bacillati</taxon>
        <taxon>Bacillota</taxon>
        <taxon>Clostridia</taxon>
        <taxon>Lachnospirales</taxon>
        <taxon>Lachnospiraceae</taxon>
        <taxon>Hungatella</taxon>
    </lineage>
</organism>
<evidence type="ECO:0000259" key="4">
    <source>
        <dbReference type="PROSITE" id="PS50110"/>
    </source>
</evidence>
<accession>D3AF74</accession>
<evidence type="ECO:0000256" key="1">
    <source>
        <dbReference type="ARBA" id="ARBA00018672"/>
    </source>
</evidence>
<feature type="non-terminal residue" evidence="5">
    <location>
        <position position="63"/>
    </location>
</feature>
<evidence type="ECO:0000313" key="6">
    <source>
        <dbReference type="Proteomes" id="UP000004968"/>
    </source>
</evidence>
<comment type="function">
    <text evidence="2">May play the central regulatory role in sporulation. It may be an element of the effector pathway responsible for the activation of sporulation genes in response to nutritional stress. Spo0A may act in concert with spo0H (a sigma factor) to control the expression of some genes that are critical to the sporulation process.</text>
</comment>
<dbReference type="Pfam" id="PF00072">
    <property type="entry name" value="Response_reg"/>
    <property type="match status" value="1"/>
</dbReference>
<dbReference type="EMBL" id="ACIO01000169">
    <property type="protein sequence ID" value="EFC99533.1"/>
    <property type="molecule type" value="Genomic_DNA"/>
</dbReference>
<dbReference type="PANTHER" id="PTHR43228:SF1">
    <property type="entry name" value="TWO-COMPONENT RESPONSE REGULATOR ARR22"/>
    <property type="match status" value="1"/>
</dbReference>
<feature type="domain" description="Response regulatory" evidence="4">
    <location>
        <begin position="3"/>
        <end position="63"/>
    </location>
</feature>
<reference evidence="5 6" key="1">
    <citation type="submission" date="2010-01" db="EMBL/GenBank/DDBJ databases">
        <authorList>
            <person name="Weinstock G."/>
            <person name="Sodergren E."/>
            <person name="Clifton S."/>
            <person name="Fulton L."/>
            <person name="Fulton B."/>
            <person name="Courtney L."/>
            <person name="Fronick C."/>
            <person name="Harrison M."/>
            <person name="Strong C."/>
            <person name="Farmer C."/>
            <person name="Delahaunty K."/>
            <person name="Markovic C."/>
            <person name="Hall O."/>
            <person name="Minx P."/>
            <person name="Tomlinson C."/>
            <person name="Mitreva M."/>
            <person name="Nelson J."/>
            <person name="Hou S."/>
            <person name="Wollam A."/>
            <person name="Pepin K.H."/>
            <person name="Johnson M."/>
            <person name="Bhonagiri V."/>
            <person name="Nash W.E."/>
            <person name="Warren W."/>
            <person name="Chinwalla A."/>
            <person name="Mardis E.R."/>
            <person name="Wilson R.K."/>
        </authorList>
    </citation>
    <scope>NUCLEOTIDE SEQUENCE [LARGE SCALE GENOMIC DNA]</scope>
    <source>
        <strain evidence="5 6">DSM 13479</strain>
    </source>
</reference>
<dbReference type="PROSITE" id="PS50110">
    <property type="entry name" value="RESPONSE_REGULATORY"/>
    <property type="match status" value="1"/>
</dbReference>
<evidence type="ECO:0000256" key="2">
    <source>
        <dbReference type="ARBA" id="ARBA00024867"/>
    </source>
</evidence>
<keyword evidence="3" id="KW-0597">Phosphoprotein</keyword>
<dbReference type="HOGENOM" id="CLU_000445_69_15_9"/>
<dbReference type="InterPro" id="IPR052048">
    <property type="entry name" value="ST_Response_Regulator"/>
</dbReference>
<feature type="modified residue" description="4-aspartylphosphate" evidence="3">
    <location>
        <position position="55"/>
    </location>
</feature>
<sequence length="63" mass="7006">MIKLLIADDEPLVQIGIKSMLDWDRLGFEICGIAVNGEHALELIEETSPQIVITDIRMPVMNG</sequence>
<dbReference type="GO" id="GO:0000160">
    <property type="term" value="P:phosphorelay signal transduction system"/>
    <property type="evidence" value="ECO:0007669"/>
    <property type="project" value="InterPro"/>
</dbReference>
<dbReference type="AlphaFoldDB" id="D3AF74"/>
<proteinExistence type="predicted"/>